<gene>
    <name evidence="2" type="ORF">AUK05_01005</name>
</gene>
<dbReference type="InterPro" id="IPR011335">
    <property type="entry name" value="Restrct_endonuc-II-like"/>
</dbReference>
<proteinExistence type="predicted"/>
<dbReference type="EMBL" id="MNZO01000015">
    <property type="protein sequence ID" value="OIP87546.1"/>
    <property type="molecule type" value="Genomic_DNA"/>
</dbReference>
<sequence>MITLETKQIILEKLDHWVKFTLAKNHKSNTQKCGRLKTFKINPLLLPYLTYYLTGNLKPESIAKALIYPRVLSTSITTTFGTGLQKFITDTLVEICGGSGIQGIDIEFIDQTDGKKRYCQVKLGPNTINKDDVKTIKDHFQSAKNISRTNNIGIIHENLVVGIIYGEENEKNANLKKVEQEYEVYIGQDFWYRLTGDPKFYKKMILTISEASKNINMKRTVEKTIKSLALEIDEKKLFAV</sequence>
<feature type="domain" description="Type II restriction endonuclease EcoO109IR" evidence="1">
    <location>
        <begin position="14"/>
        <end position="215"/>
    </location>
</feature>
<organism evidence="2 3">
    <name type="scientific">Candidatus Shapirobacteria bacterium CG2_30_35_20</name>
    <dbReference type="NCBI Taxonomy" id="1805376"/>
    <lineage>
        <taxon>Bacteria</taxon>
        <taxon>Candidatus Shapironibacteriota</taxon>
    </lineage>
</organism>
<name>A0A1J5I0D0_9BACT</name>
<dbReference type="Proteomes" id="UP000182344">
    <property type="component" value="Unassembled WGS sequence"/>
</dbReference>
<evidence type="ECO:0000259" key="1">
    <source>
        <dbReference type="Pfam" id="PF14511"/>
    </source>
</evidence>
<comment type="caution">
    <text evidence="2">The sequence shown here is derived from an EMBL/GenBank/DDBJ whole genome shotgun (WGS) entry which is preliminary data.</text>
</comment>
<dbReference type="CDD" id="cd22346">
    <property type="entry name" value="PDDEXK_nuclease"/>
    <property type="match status" value="1"/>
</dbReference>
<protein>
    <recommendedName>
        <fullName evidence="1">Type II restriction endonuclease EcoO109IR domain-containing protein</fullName>
    </recommendedName>
</protein>
<dbReference type="Pfam" id="PF14511">
    <property type="entry name" value="RE_EcoO109I"/>
    <property type="match status" value="1"/>
</dbReference>
<reference evidence="2 3" key="1">
    <citation type="journal article" date="2016" name="Environ. Microbiol.">
        <title>Genomic resolution of a cold subsurface aquifer community provides metabolic insights for novel microbes adapted to high CO concentrations.</title>
        <authorList>
            <person name="Probst A.J."/>
            <person name="Castelle C.J."/>
            <person name="Singh A."/>
            <person name="Brown C.T."/>
            <person name="Anantharaman K."/>
            <person name="Sharon I."/>
            <person name="Hug L.A."/>
            <person name="Burstein D."/>
            <person name="Emerson J.B."/>
            <person name="Thomas B.C."/>
            <person name="Banfield J.F."/>
        </authorList>
    </citation>
    <scope>NUCLEOTIDE SEQUENCE [LARGE SCALE GENOMIC DNA]</scope>
    <source>
        <strain evidence="2">CG2_30_35_20</strain>
    </source>
</reference>
<dbReference type="AlphaFoldDB" id="A0A1J5I0D0"/>
<accession>A0A1J5I0D0</accession>
<evidence type="ECO:0000313" key="2">
    <source>
        <dbReference type="EMBL" id="OIP87546.1"/>
    </source>
</evidence>
<evidence type="ECO:0000313" key="3">
    <source>
        <dbReference type="Proteomes" id="UP000182344"/>
    </source>
</evidence>
<dbReference type="InterPro" id="IPR032793">
    <property type="entry name" value="RE_EcoO109IR"/>
</dbReference>
<dbReference type="SUPFAM" id="SSF52980">
    <property type="entry name" value="Restriction endonuclease-like"/>
    <property type="match status" value="1"/>
</dbReference>